<keyword evidence="2" id="KW-1185">Reference proteome</keyword>
<feature type="compositionally biased region" description="Basic and acidic residues" evidence="1">
    <location>
        <begin position="948"/>
        <end position="970"/>
    </location>
</feature>
<feature type="region of interest" description="Disordered" evidence="1">
    <location>
        <begin position="940"/>
        <end position="970"/>
    </location>
</feature>
<proteinExistence type="predicted"/>
<feature type="compositionally biased region" description="Acidic residues" evidence="1">
    <location>
        <begin position="1041"/>
        <end position="1088"/>
    </location>
</feature>
<organism evidence="2 3">
    <name type="scientific">Meloidogyne incognita</name>
    <name type="common">Southern root-knot nematode worm</name>
    <name type="synonym">Oxyuris incognita</name>
    <dbReference type="NCBI Taxonomy" id="6306"/>
    <lineage>
        <taxon>Eukaryota</taxon>
        <taxon>Metazoa</taxon>
        <taxon>Ecdysozoa</taxon>
        <taxon>Nematoda</taxon>
        <taxon>Chromadorea</taxon>
        <taxon>Rhabditida</taxon>
        <taxon>Tylenchina</taxon>
        <taxon>Tylenchomorpha</taxon>
        <taxon>Tylenchoidea</taxon>
        <taxon>Meloidogynidae</taxon>
        <taxon>Meloidogyninae</taxon>
        <taxon>Meloidogyne</taxon>
        <taxon>Meloidogyne incognita group</taxon>
    </lineage>
</organism>
<feature type="region of interest" description="Disordered" evidence="1">
    <location>
        <begin position="413"/>
        <end position="440"/>
    </location>
</feature>
<protein>
    <submittedName>
        <fullName evidence="3">Uncharacterized protein</fullName>
    </submittedName>
</protein>
<dbReference type="Proteomes" id="UP000887563">
    <property type="component" value="Unplaced"/>
</dbReference>
<dbReference type="WBParaSite" id="Minc3s01929g27266">
    <property type="protein sequence ID" value="Minc3s01929g27266"/>
    <property type="gene ID" value="Minc3s01929g27266"/>
</dbReference>
<evidence type="ECO:0000313" key="3">
    <source>
        <dbReference type="WBParaSite" id="Minc3s01929g27266"/>
    </source>
</evidence>
<sequence length="1445" mass="163558">MDSFYVILPSNTGGVEGNTTSKFTVRMPDTLELDSSWTVALSNIIYPFSFSLLGDSDEQESITVFRRYGNELLPIRIEIPDLSFASEEALEESINAVLLDVWKKELDREREEQRLEENKKRIYGEYRKRRAVESIKEQYDKHGYFDLDADELNKFIRLLSEEDEAISPKLTNLSPGEGSKNIRLLPPVNQKSLYLKVIDKFIQQTFIQLEPTEQLVKHGYFDMQKQTSFNFMKYLGKEGIRLPPISPAPLAVDSIERVRFRPYIDQRDRIKQAIKEFMNPPKVFQTDEKNTFVNSQEITPESPPQIVAKIEKTDVNFSQESITQQLEKEGYFDMPKDRAYKFIKYLNTEIKGAKLPNVSTVAGSSDETVRLEPQTDQKDLIMNAIKSFMSSSPSEPQPIQQHETIDSEEENIVENDQENSNEIEQTEEPSPTIQKAPITPDTAVTSLIIEAPPTTEMLYEAPPPPVTSPIIEAPPTPGASPIIEAPPTPGASPIIEAPPTPVTSPIIEAPPTTDPHVTSPFLPPISPAPLAVDSIERVRFRPYIDQRDRIKQAIKEFMNPPKVFQTDEKNTFVNSQEITPESPPQIVAKIEKTDVNFSQESITQQLEKEGYFDMPKDRAYKFIKYLNTEIKGAKLPNVSTVAGSSDETVRLEPQTDQKDLIMNAIKSFMSSSPSEPQPIQQHETIDSEEENIVENDQENSNEIEQTEEPSPTIQKAPITPDTAVTSLIIEAPPTTEMLYEAPPPPVTSPIIEAPPTPGASPIIEAPPTPGASPIIEAPPTPVTSPIIEAPPTTDPHVTSPLNEENQIESIIKDKTPLDGKITPLTYVEEPDEKPLLTDDQKVLMGMAVRAATRAWRNSVELAEQAQINMELGEKYWQNARFKYALKDSVITLKETGEIVNLRKTPENILEWVKSQLILLTNRKISIDKWTEESLEYGKRASEAQLETKAAESRGDVTEARKAADRAKTAERKVKEAASQVEEAVAGQKRLSEEIIGKVDAELAKQDMAIEETLSTIDDENETLPEEHIEENIEHEEHEALSDEDEEQWTPPLPEEENIEEPTLIEEATEEEDERENPPEETNDQEEENWTPPLPEEKNIEEPAIIEEATEEEDAQENPPDETKDQDEEQWTPPLPEEENIEEPSIIEAGTEEEDRQQESQNIADDDKEHWSPGLEEPVSIPPSTANLLEDIVPPEDDNKVHTKERPSLPRPEMLIGEPSERPSYWKSFFGHGGVSDKTKEKAPSIQEKEEKELHTEKLTIRVDDSDPNVKKMHFAKYAYPPEYLKMLLNFSNIQLADPKYQWVSVHFDKLHKRFHVFLQGNVQYIQLSRQLAYTLGFDSEKVHSGQVAKYMPDISGGVRQFLVYAPRLVENSIIGNVTAPLLRVVNVNGKPGDSISEVYMTEHHHRLLGKRHPDITIEIRTLTGKLVKFHWGTCILTLHFQRSIF</sequence>
<feature type="compositionally biased region" description="Acidic residues" evidence="1">
    <location>
        <begin position="1103"/>
        <end position="1141"/>
    </location>
</feature>
<feature type="region of interest" description="Disordered" evidence="1">
    <location>
        <begin position="1035"/>
        <end position="1217"/>
    </location>
</feature>
<feature type="region of interest" description="Disordered" evidence="1">
    <location>
        <begin position="693"/>
        <end position="720"/>
    </location>
</feature>
<name>A0A914MI40_MELIC</name>
<reference evidence="3" key="1">
    <citation type="submission" date="2022-11" db="UniProtKB">
        <authorList>
            <consortium name="WormBaseParasite"/>
        </authorList>
    </citation>
    <scope>IDENTIFICATION</scope>
</reference>
<feature type="compositionally biased region" description="Basic and acidic residues" evidence="1">
    <location>
        <begin position="1196"/>
        <end position="1207"/>
    </location>
</feature>
<accession>A0A914MI40</accession>
<evidence type="ECO:0000256" key="1">
    <source>
        <dbReference type="SAM" id="MobiDB-lite"/>
    </source>
</evidence>
<feature type="compositionally biased region" description="Acidic residues" evidence="1">
    <location>
        <begin position="693"/>
        <end position="707"/>
    </location>
</feature>
<feature type="compositionally biased region" description="Acidic residues" evidence="1">
    <location>
        <begin position="413"/>
        <end position="427"/>
    </location>
</feature>
<evidence type="ECO:0000313" key="2">
    <source>
        <dbReference type="Proteomes" id="UP000887563"/>
    </source>
</evidence>